<reference evidence="2 3" key="1">
    <citation type="submission" date="2018-06" db="EMBL/GenBank/DDBJ databases">
        <title>Genomic Encyclopedia of Type Strains, Phase IV (KMG-IV): sequencing the most valuable type-strain genomes for metagenomic binning, comparative biology and taxonomic classification.</title>
        <authorList>
            <person name="Goeker M."/>
        </authorList>
    </citation>
    <scope>NUCLEOTIDE SEQUENCE [LARGE SCALE GENOMIC DNA]</scope>
    <source>
        <strain evidence="2 3">DSM 22112</strain>
    </source>
</reference>
<proteinExistence type="predicted"/>
<dbReference type="OrthoDB" id="2043252at2"/>
<accession>A0A366IAK5</accession>
<keyword evidence="3" id="KW-1185">Reference proteome</keyword>
<keyword evidence="1" id="KW-1133">Transmembrane helix</keyword>
<sequence length="136" mass="15859">MKKTAKVLFNIACIIGSIVGIWHFFVPYSSNWFSYIPDAPTEIIQSINYINFCFSFLLVGISLLLIIVQKKLFDGSGELRVFYVFFTLIWLSRIIIQLIWPWPSSLQLWLVVAFSTEFIFALIPMIFLLKNKPEQK</sequence>
<evidence type="ECO:0000313" key="3">
    <source>
        <dbReference type="Proteomes" id="UP000253490"/>
    </source>
</evidence>
<dbReference type="RefSeq" id="WP_113920197.1">
    <property type="nucleotide sequence ID" value="NZ_QNRX01000005.1"/>
</dbReference>
<dbReference type="AlphaFoldDB" id="A0A366IAK5"/>
<comment type="caution">
    <text evidence="2">The sequence shown here is derived from an EMBL/GenBank/DDBJ whole genome shotgun (WGS) entry which is preliminary data.</text>
</comment>
<keyword evidence="1" id="KW-0812">Transmembrane</keyword>
<evidence type="ECO:0000256" key="1">
    <source>
        <dbReference type="SAM" id="Phobius"/>
    </source>
</evidence>
<dbReference type="Proteomes" id="UP000253490">
    <property type="component" value="Unassembled WGS sequence"/>
</dbReference>
<organism evidence="2 3">
    <name type="scientific">Alkalibaculum bacchi</name>
    <dbReference type="NCBI Taxonomy" id="645887"/>
    <lineage>
        <taxon>Bacteria</taxon>
        <taxon>Bacillati</taxon>
        <taxon>Bacillota</taxon>
        <taxon>Clostridia</taxon>
        <taxon>Eubacteriales</taxon>
        <taxon>Eubacteriaceae</taxon>
        <taxon>Alkalibaculum</taxon>
    </lineage>
</organism>
<protein>
    <recommendedName>
        <fullName evidence="4">DUF4345 domain-containing protein</fullName>
    </recommendedName>
</protein>
<feature type="transmembrane region" description="Helical" evidence="1">
    <location>
        <begin position="46"/>
        <end position="68"/>
    </location>
</feature>
<dbReference type="EMBL" id="QNRX01000005">
    <property type="protein sequence ID" value="RBP66767.1"/>
    <property type="molecule type" value="Genomic_DNA"/>
</dbReference>
<keyword evidence="1" id="KW-0472">Membrane</keyword>
<evidence type="ECO:0008006" key="4">
    <source>
        <dbReference type="Google" id="ProtNLM"/>
    </source>
</evidence>
<feature type="transmembrane region" description="Helical" evidence="1">
    <location>
        <begin position="7"/>
        <end position="26"/>
    </location>
</feature>
<name>A0A366IAK5_9FIRM</name>
<feature type="transmembrane region" description="Helical" evidence="1">
    <location>
        <begin position="80"/>
        <end position="100"/>
    </location>
</feature>
<feature type="transmembrane region" description="Helical" evidence="1">
    <location>
        <begin position="106"/>
        <end position="129"/>
    </location>
</feature>
<gene>
    <name evidence="2" type="ORF">DES36_105152</name>
</gene>
<evidence type="ECO:0000313" key="2">
    <source>
        <dbReference type="EMBL" id="RBP66767.1"/>
    </source>
</evidence>